<organism evidence="1 2">
    <name type="scientific">Helianthus annuus</name>
    <name type="common">Common sunflower</name>
    <dbReference type="NCBI Taxonomy" id="4232"/>
    <lineage>
        <taxon>Eukaryota</taxon>
        <taxon>Viridiplantae</taxon>
        <taxon>Streptophyta</taxon>
        <taxon>Embryophyta</taxon>
        <taxon>Tracheophyta</taxon>
        <taxon>Spermatophyta</taxon>
        <taxon>Magnoliopsida</taxon>
        <taxon>eudicotyledons</taxon>
        <taxon>Gunneridae</taxon>
        <taxon>Pentapetalae</taxon>
        <taxon>asterids</taxon>
        <taxon>campanulids</taxon>
        <taxon>Asterales</taxon>
        <taxon>Asteraceae</taxon>
        <taxon>Asteroideae</taxon>
        <taxon>Heliantheae alliance</taxon>
        <taxon>Heliantheae</taxon>
        <taxon>Helianthus</taxon>
    </lineage>
</organism>
<dbReference type="AlphaFoldDB" id="A0A9K3IWA4"/>
<keyword evidence="2" id="KW-1185">Reference proteome</keyword>
<dbReference type="Gramene" id="mRNA:HanXRQr2_Chr06g0269721">
    <property type="protein sequence ID" value="CDS:HanXRQr2_Chr06g0269721.1"/>
    <property type="gene ID" value="HanXRQr2_Chr06g0269721"/>
</dbReference>
<reference evidence="1" key="2">
    <citation type="submission" date="2020-06" db="EMBL/GenBank/DDBJ databases">
        <title>Helianthus annuus Genome sequencing and assembly Release 2.</title>
        <authorList>
            <person name="Gouzy J."/>
            <person name="Langlade N."/>
            <person name="Munos S."/>
        </authorList>
    </citation>
    <scope>NUCLEOTIDE SEQUENCE</scope>
    <source>
        <tissue evidence="1">Leaves</tissue>
    </source>
</reference>
<accession>A0A9K3IWA4</accession>
<evidence type="ECO:0000313" key="2">
    <source>
        <dbReference type="Proteomes" id="UP000215914"/>
    </source>
</evidence>
<dbReference type="Proteomes" id="UP000215914">
    <property type="component" value="Unassembled WGS sequence"/>
</dbReference>
<proteinExistence type="predicted"/>
<gene>
    <name evidence="1" type="ORF">HanXRQr2_Chr06g0269721</name>
</gene>
<dbReference type="EMBL" id="MNCJ02000321">
    <property type="protein sequence ID" value="KAF5803305.1"/>
    <property type="molecule type" value="Genomic_DNA"/>
</dbReference>
<sequence>MTIKNETECVQKLPHAGPGFSELHSCGHARVQPNSSSETHFYTPPCARVGLVVKHIIKLQWSSKGFTL</sequence>
<name>A0A9K3IWA4_HELAN</name>
<comment type="caution">
    <text evidence="1">The sequence shown here is derived from an EMBL/GenBank/DDBJ whole genome shotgun (WGS) entry which is preliminary data.</text>
</comment>
<reference evidence="1" key="1">
    <citation type="journal article" date="2017" name="Nature">
        <title>The sunflower genome provides insights into oil metabolism, flowering and Asterid evolution.</title>
        <authorList>
            <person name="Badouin H."/>
            <person name="Gouzy J."/>
            <person name="Grassa C.J."/>
            <person name="Murat F."/>
            <person name="Staton S.E."/>
            <person name="Cottret L."/>
            <person name="Lelandais-Briere C."/>
            <person name="Owens G.L."/>
            <person name="Carrere S."/>
            <person name="Mayjonade B."/>
            <person name="Legrand L."/>
            <person name="Gill N."/>
            <person name="Kane N.C."/>
            <person name="Bowers J.E."/>
            <person name="Hubner S."/>
            <person name="Bellec A."/>
            <person name="Berard A."/>
            <person name="Berges H."/>
            <person name="Blanchet N."/>
            <person name="Boniface M.C."/>
            <person name="Brunel D."/>
            <person name="Catrice O."/>
            <person name="Chaidir N."/>
            <person name="Claudel C."/>
            <person name="Donnadieu C."/>
            <person name="Faraut T."/>
            <person name="Fievet G."/>
            <person name="Helmstetter N."/>
            <person name="King M."/>
            <person name="Knapp S.J."/>
            <person name="Lai Z."/>
            <person name="Le Paslier M.C."/>
            <person name="Lippi Y."/>
            <person name="Lorenzon L."/>
            <person name="Mandel J.R."/>
            <person name="Marage G."/>
            <person name="Marchand G."/>
            <person name="Marquand E."/>
            <person name="Bret-Mestries E."/>
            <person name="Morien E."/>
            <person name="Nambeesan S."/>
            <person name="Nguyen T."/>
            <person name="Pegot-Espagnet P."/>
            <person name="Pouilly N."/>
            <person name="Raftis F."/>
            <person name="Sallet E."/>
            <person name="Schiex T."/>
            <person name="Thomas J."/>
            <person name="Vandecasteele C."/>
            <person name="Vares D."/>
            <person name="Vear F."/>
            <person name="Vautrin S."/>
            <person name="Crespi M."/>
            <person name="Mangin B."/>
            <person name="Burke J.M."/>
            <person name="Salse J."/>
            <person name="Munos S."/>
            <person name="Vincourt P."/>
            <person name="Rieseberg L.H."/>
            <person name="Langlade N.B."/>
        </authorList>
    </citation>
    <scope>NUCLEOTIDE SEQUENCE</scope>
    <source>
        <tissue evidence="1">Leaves</tissue>
    </source>
</reference>
<protein>
    <submittedName>
        <fullName evidence="1">Uncharacterized protein</fullName>
    </submittedName>
</protein>
<evidence type="ECO:0000313" key="1">
    <source>
        <dbReference type="EMBL" id="KAF5803305.1"/>
    </source>
</evidence>